<reference evidence="2 3" key="1">
    <citation type="journal article" date="2020" name="ISME J.">
        <title>Uncovering the hidden diversity of litter-decomposition mechanisms in mushroom-forming fungi.</title>
        <authorList>
            <person name="Floudas D."/>
            <person name="Bentzer J."/>
            <person name="Ahren D."/>
            <person name="Johansson T."/>
            <person name="Persson P."/>
            <person name="Tunlid A."/>
        </authorList>
    </citation>
    <scope>NUCLEOTIDE SEQUENCE [LARGE SCALE GENOMIC DNA]</scope>
    <source>
        <strain evidence="2 3">CBS 101986</strain>
    </source>
</reference>
<dbReference type="OrthoDB" id="3204157at2759"/>
<accession>A0A8H5AR06</accession>
<evidence type="ECO:0000313" key="2">
    <source>
        <dbReference type="EMBL" id="KAF5309166.1"/>
    </source>
</evidence>
<dbReference type="InterPro" id="IPR011333">
    <property type="entry name" value="SKP1/BTB/POZ_sf"/>
</dbReference>
<gene>
    <name evidence="2" type="ORF">D9619_012704</name>
</gene>
<dbReference type="EMBL" id="JAACJJ010000060">
    <property type="protein sequence ID" value="KAF5309166.1"/>
    <property type="molecule type" value="Genomic_DNA"/>
</dbReference>
<comment type="caution">
    <text evidence="2">The sequence shown here is derived from an EMBL/GenBank/DDBJ whole genome shotgun (WGS) entry which is preliminary data.</text>
</comment>
<proteinExistence type="predicted"/>
<dbReference type="InterPro" id="IPR000210">
    <property type="entry name" value="BTB/POZ_dom"/>
</dbReference>
<evidence type="ECO:0000313" key="3">
    <source>
        <dbReference type="Proteomes" id="UP000567179"/>
    </source>
</evidence>
<protein>
    <recommendedName>
        <fullName evidence="1">BTB domain-containing protein</fullName>
    </recommendedName>
</protein>
<organism evidence="2 3">
    <name type="scientific">Psilocybe cf. subviscida</name>
    <dbReference type="NCBI Taxonomy" id="2480587"/>
    <lineage>
        <taxon>Eukaryota</taxon>
        <taxon>Fungi</taxon>
        <taxon>Dikarya</taxon>
        <taxon>Basidiomycota</taxon>
        <taxon>Agaricomycotina</taxon>
        <taxon>Agaricomycetes</taxon>
        <taxon>Agaricomycetidae</taxon>
        <taxon>Agaricales</taxon>
        <taxon>Agaricineae</taxon>
        <taxon>Strophariaceae</taxon>
        <taxon>Psilocybe</taxon>
    </lineage>
</organism>
<dbReference type="PROSITE" id="PS50097">
    <property type="entry name" value="BTB"/>
    <property type="match status" value="1"/>
</dbReference>
<evidence type="ECO:0000259" key="1">
    <source>
        <dbReference type="PROSITE" id="PS50097"/>
    </source>
</evidence>
<sequence>MSDGNIVLQVTNGTRVHKSILRANSEVFRDIFNAADALREELIDGLPVVKLHDAVEDWEVVLGSLYQLFHMNPFLNDLTFPQLKPMLQLGRNYQFDGMLKASLK</sequence>
<dbReference type="Proteomes" id="UP000567179">
    <property type="component" value="Unassembled WGS sequence"/>
</dbReference>
<keyword evidence="3" id="KW-1185">Reference proteome</keyword>
<dbReference type="AlphaFoldDB" id="A0A8H5AR06"/>
<feature type="domain" description="BTB" evidence="1">
    <location>
        <begin position="2"/>
        <end position="66"/>
    </location>
</feature>
<dbReference type="Gene3D" id="3.30.710.10">
    <property type="entry name" value="Potassium Channel Kv1.1, Chain A"/>
    <property type="match status" value="1"/>
</dbReference>
<name>A0A8H5AR06_9AGAR</name>